<dbReference type="EMBL" id="QNZL01000093">
    <property type="protein sequence ID" value="RTZ80335.1"/>
    <property type="molecule type" value="Genomic_DNA"/>
</dbReference>
<dbReference type="Proteomes" id="UP000286801">
    <property type="component" value="Unassembled WGS sequence"/>
</dbReference>
<reference evidence="1 2" key="1">
    <citation type="submission" date="2018-06" db="EMBL/GenBank/DDBJ databases">
        <title>Combined omics and stable isotope probing to characterize newly discovered Mariana Back-Arc vent microbial communities.</title>
        <authorList>
            <person name="Trembath-Reichert E."/>
            <person name="Huber J.A."/>
        </authorList>
    </citation>
    <scope>NUCLEOTIDE SEQUENCE [LARGE SCALE GENOMIC DNA]</scope>
    <source>
        <strain evidence="1">MAG 63_1</strain>
    </source>
</reference>
<protein>
    <recommendedName>
        <fullName evidence="3">Gluconate 2-dehydrogenase subunit 3 family protein</fullName>
    </recommendedName>
</protein>
<name>A0A432G9X5_9DELT</name>
<evidence type="ECO:0000313" key="2">
    <source>
        <dbReference type="Proteomes" id="UP000286801"/>
    </source>
</evidence>
<proteinExistence type="predicted"/>
<organism evidence="1 2">
    <name type="scientific">SAR324 cluster bacterium</name>
    <dbReference type="NCBI Taxonomy" id="2024889"/>
    <lineage>
        <taxon>Bacteria</taxon>
        <taxon>Deltaproteobacteria</taxon>
        <taxon>SAR324 cluster</taxon>
    </lineage>
</organism>
<evidence type="ECO:0008006" key="3">
    <source>
        <dbReference type="Google" id="ProtNLM"/>
    </source>
</evidence>
<gene>
    <name evidence="1" type="ORF">DSY97_03600</name>
</gene>
<comment type="caution">
    <text evidence="1">The sequence shown here is derived from an EMBL/GenBank/DDBJ whole genome shotgun (WGS) entry which is preliminary data.</text>
</comment>
<evidence type="ECO:0000313" key="1">
    <source>
        <dbReference type="EMBL" id="RTZ80335.1"/>
    </source>
</evidence>
<sequence length="188" mass="20865">MLTRRNLFKLGAVSGVTLLAIETFHASLEIPPALDGLGHSFEFLTPVDRGILSKFTPVILAEALPESNEERVLAIKEVIVGWDIAVSGLPPLTQQEIRKLFLVMDSNFIFSLTPRLLTGVPGAWDDPSEIDDCLNNWRLSDPESLITGNELRVGYMGMVELTMASWYANPRSWDFCSYAGPPVLFKVQ</sequence>
<accession>A0A432G9X5</accession>
<dbReference type="AlphaFoldDB" id="A0A432G9X5"/>